<organism evidence="2 3">
    <name type="scientific">Asanoa siamensis</name>
    <dbReference type="NCBI Taxonomy" id="926357"/>
    <lineage>
        <taxon>Bacteria</taxon>
        <taxon>Bacillati</taxon>
        <taxon>Actinomycetota</taxon>
        <taxon>Actinomycetes</taxon>
        <taxon>Micromonosporales</taxon>
        <taxon>Micromonosporaceae</taxon>
        <taxon>Asanoa</taxon>
    </lineage>
</organism>
<gene>
    <name evidence="2" type="ORF">Asi02nite_39290</name>
</gene>
<comment type="caution">
    <text evidence="2">The sequence shown here is derived from an EMBL/GenBank/DDBJ whole genome shotgun (WGS) entry which is preliminary data.</text>
</comment>
<keyword evidence="3" id="KW-1185">Reference proteome</keyword>
<protein>
    <recommendedName>
        <fullName evidence="4">DUF1707 domain-containing protein</fullName>
    </recommendedName>
</protein>
<evidence type="ECO:0008006" key="4">
    <source>
        <dbReference type="Google" id="ProtNLM"/>
    </source>
</evidence>
<evidence type="ECO:0000313" key="2">
    <source>
        <dbReference type="EMBL" id="GIF74411.1"/>
    </source>
</evidence>
<sequence length="323" mass="34384">MAYRHTHDPDDHFEPTDLADNVDYVDLRARAKVRSRLIDTAIRDGELRNTPPPLPSYRLSGRLYDIGIIAKRWRTPLIVTVLCGTLAAVGPARRAIGCGSEVLATKTSACVGEIITELGRGPEPSRGLGTKPDATTSGNPRALAGSRWVAAPKLFSTGVASEEPANNVEQPKNTAFQAVGPSAGMPLTAHANDIAVTVARRFATLQPGIFGRNLVAASTPVHLKSFQTILLPGAKRPTPPNPTDAPAKKAAGGDRPPQMLDDEPKPSVRMPNLRPVHNQTEEPTFPGGTAEDIYWLIGGPPLFEQVGTDIAPTETLPASTILS</sequence>
<dbReference type="EMBL" id="BONE01000030">
    <property type="protein sequence ID" value="GIF74411.1"/>
    <property type="molecule type" value="Genomic_DNA"/>
</dbReference>
<evidence type="ECO:0000313" key="3">
    <source>
        <dbReference type="Proteomes" id="UP000604117"/>
    </source>
</evidence>
<dbReference type="Proteomes" id="UP000604117">
    <property type="component" value="Unassembled WGS sequence"/>
</dbReference>
<dbReference type="RefSeq" id="WP_203714944.1">
    <property type="nucleotide sequence ID" value="NZ_BONE01000030.1"/>
</dbReference>
<feature type="region of interest" description="Disordered" evidence="1">
    <location>
        <begin position="121"/>
        <end position="141"/>
    </location>
</feature>
<name>A0ABQ4CSZ3_9ACTN</name>
<evidence type="ECO:0000256" key="1">
    <source>
        <dbReference type="SAM" id="MobiDB-lite"/>
    </source>
</evidence>
<accession>A0ABQ4CSZ3</accession>
<reference evidence="2 3" key="1">
    <citation type="submission" date="2021-01" db="EMBL/GenBank/DDBJ databases">
        <title>Whole genome shotgun sequence of Asanoa siamensis NBRC 107932.</title>
        <authorList>
            <person name="Komaki H."/>
            <person name="Tamura T."/>
        </authorList>
    </citation>
    <scope>NUCLEOTIDE SEQUENCE [LARGE SCALE GENOMIC DNA]</scope>
    <source>
        <strain evidence="2 3">NBRC 107932</strain>
    </source>
</reference>
<feature type="region of interest" description="Disordered" evidence="1">
    <location>
        <begin position="232"/>
        <end position="287"/>
    </location>
</feature>
<proteinExistence type="predicted"/>